<dbReference type="AlphaFoldDB" id="A0A2K1IFV8"/>
<keyword evidence="3" id="KW-1185">Reference proteome</keyword>
<dbReference type="PaxDb" id="3218-PP1S73_46V6.1"/>
<dbReference type="InParanoid" id="A0A2K1IFV8"/>
<evidence type="ECO:0000313" key="1">
    <source>
        <dbReference type="EMBL" id="PNR28158.1"/>
    </source>
</evidence>
<reference evidence="1 3" key="1">
    <citation type="journal article" date="2008" name="Science">
        <title>The Physcomitrella genome reveals evolutionary insights into the conquest of land by plants.</title>
        <authorList>
            <person name="Rensing S."/>
            <person name="Lang D."/>
            <person name="Zimmer A."/>
            <person name="Terry A."/>
            <person name="Salamov A."/>
            <person name="Shapiro H."/>
            <person name="Nishiyama T."/>
            <person name="Perroud P.-F."/>
            <person name="Lindquist E."/>
            <person name="Kamisugi Y."/>
            <person name="Tanahashi T."/>
            <person name="Sakakibara K."/>
            <person name="Fujita T."/>
            <person name="Oishi K."/>
            <person name="Shin-I T."/>
            <person name="Kuroki Y."/>
            <person name="Toyoda A."/>
            <person name="Suzuki Y."/>
            <person name="Hashimoto A."/>
            <person name="Yamaguchi K."/>
            <person name="Sugano A."/>
            <person name="Kohara Y."/>
            <person name="Fujiyama A."/>
            <person name="Anterola A."/>
            <person name="Aoki S."/>
            <person name="Ashton N."/>
            <person name="Barbazuk W.B."/>
            <person name="Barker E."/>
            <person name="Bennetzen J."/>
            <person name="Bezanilla M."/>
            <person name="Blankenship R."/>
            <person name="Cho S.H."/>
            <person name="Dutcher S."/>
            <person name="Estelle M."/>
            <person name="Fawcett J.A."/>
            <person name="Gundlach H."/>
            <person name="Hanada K."/>
            <person name="Heyl A."/>
            <person name="Hicks K.A."/>
            <person name="Hugh J."/>
            <person name="Lohr M."/>
            <person name="Mayer K."/>
            <person name="Melkozernov A."/>
            <person name="Murata T."/>
            <person name="Nelson D."/>
            <person name="Pils B."/>
            <person name="Prigge M."/>
            <person name="Reiss B."/>
            <person name="Renner T."/>
            <person name="Rombauts S."/>
            <person name="Rushton P."/>
            <person name="Sanderfoot A."/>
            <person name="Schween G."/>
            <person name="Shiu S.-H."/>
            <person name="Stueber K."/>
            <person name="Theodoulou F.L."/>
            <person name="Tu H."/>
            <person name="Van de Peer Y."/>
            <person name="Verrier P.J."/>
            <person name="Waters E."/>
            <person name="Wood A."/>
            <person name="Yang L."/>
            <person name="Cove D."/>
            <person name="Cuming A."/>
            <person name="Hasebe M."/>
            <person name="Lucas S."/>
            <person name="Mishler D.B."/>
            <person name="Reski R."/>
            <person name="Grigoriev I."/>
            <person name="Quatrano R.S."/>
            <person name="Boore J.L."/>
        </authorList>
    </citation>
    <scope>NUCLEOTIDE SEQUENCE [LARGE SCALE GENOMIC DNA]</scope>
    <source>
        <strain evidence="2 3">cv. Gransden 2004</strain>
    </source>
</reference>
<reference evidence="2" key="3">
    <citation type="submission" date="2020-12" db="UniProtKB">
        <authorList>
            <consortium name="EnsemblPlants"/>
        </authorList>
    </citation>
    <scope>IDENTIFICATION</scope>
</reference>
<accession>A0A2K1IFV8</accession>
<dbReference type="EMBL" id="ABEU02000024">
    <property type="protein sequence ID" value="PNR28158.1"/>
    <property type="molecule type" value="Genomic_DNA"/>
</dbReference>
<evidence type="ECO:0000313" key="2">
    <source>
        <dbReference type="EnsemblPlants" id="PAC:32908676.CDS.1"/>
    </source>
</evidence>
<reference evidence="1 3" key="2">
    <citation type="journal article" date="2018" name="Plant J.">
        <title>The Physcomitrella patens chromosome-scale assembly reveals moss genome structure and evolution.</title>
        <authorList>
            <person name="Lang D."/>
            <person name="Ullrich K.K."/>
            <person name="Murat F."/>
            <person name="Fuchs J."/>
            <person name="Jenkins J."/>
            <person name="Haas F.B."/>
            <person name="Piednoel M."/>
            <person name="Gundlach H."/>
            <person name="Van Bel M."/>
            <person name="Meyberg R."/>
            <person name="Vives C."/>
            <person name="Morata J."/>
            <person name="Symeonidi A."/>
            <person name="Hiss M."/>
            <person name="Muchero W."/>
            <person name="Kamisugi Y."/>
            <person name="Saleh O."/>
            <person name="Blanc G."/>
            <person name="Decker E.L."/>
            <person name="van Gessel N."/>
            <person name="Grimwood J."/>
            <person name="Hayes R.D."/>
            <person name="Graham S.W."/>
            <person name="Gunter L.E."/>
            <person name="McDaniel S.F."/>
            <person name="Hoernstein S.N.W."/>
            <person name="Larsson A."/>
            <person name="Li F.W."/>
            <person name="Perroud P.F."/>
            <person name="Phillips J."/>
            <person name="Ranjan P."/>
            <person name="Rokshar D.S."/>
            <person name="Rothfels C.J."/>
            <person name="Schneider L."/>
            <person name="Shu S."/>
            <person name="Stevenson D.W."/>
            <person name="Thummler F."/>
            <person name="Tillich M."/>
            <person name="Villarreal Aguilar J.C."/>
            <person name="Widiez T."/>
            <person name="Wong G.K."/>
            <person name="Wymore A."/>
            <person name="Zhang Y."/>
            <person name="Zimmer A.D."/>
            <person name="Quatrano R.S."/>
            <person name="Mayer K.F.X."/>
            <person name="Goodstein D."/>
            <person name="Casacuberta J.M."/>
            <person name="Vandepoele K."/>
            <person name="Reski R."/>
            <person name="Cuming A.C."/>
            <person name="Tuskan G.A."/>
            <person name="Maumus F."/>
            <person name="Salse J."/>
            <person name="Schmutz J."/>
            <person name="Rensing S.A."/>
        </authorList>
    </citation>
    <scope>NUCLEOTIDE SEQUENCE [LARGE SCALE GENOMIC DNA]</scope>
    <source>
        <strain evidence="2 3">cv. Gransden 2004</strain>
    </source>
</reference>
<evidence type="ECO:0000313" key="3">
    <source>
        <dbReference type="Proteomes" id="UP000006727"/>
    </source>
</evidence>
<dbReference type="EnsemblPlants" id="Pp3c24_6920V3.1">
    <property type="protein sequence ID" value="PAC:32908676.CDS.1"/>
    <property type="gene ID" value="Pp3c24_6920"/>
</dbReference>
<dbReference type="Gramene" id="Pp3c24_6920V3.1">
    <property type="protein sequence ID" value="PAC:32908676.CDS.1"/>
    <property type="gene ID" value="Pp3c24_6920"/>
</dbReference>
<gene>
    <name evidence="1" type="ORF">PHYPA_028750</name>
</gene>
<proteinExistence type="predicted"/>
<dbReference type="Proteomes" id="UP000006727">
    <property type="component" value="Chromosome 24"/>
</dbReference>
<protein>
    <submittedName>
        <fullName evidence="1 2">Uncharacterized protein</fullName>
    </submittedName>
</protein>
<dbReference type="Gramene" id="Pp3c24_6920V3.2">
    <property type="protein sequence ID" value="PAC:32908677.CDS.1"/>
    <property type="gene ID" value="Pp3c24_6920"/>
</dbReference>
<sequence>MFPKLITKNFDPDHFDDLLFSTEAMLVLFVVGSRIMSDRPERRKTVQAFSCGFTVNTKSSGFS</sequence>
<dbReference type="EnsemblPlants" id="Pp3c24_6920V3.2">
    <property type="protein sequence ID" value="PAC:32908677.CDS.1"/>
    <property type="gene ID" value="Pp3c24_6920"/>
</dbReference>
<name>A0A2K1IFV8_PHYPA</name>
<organism evidence="1">
    <name type="scientific">Physcomitrium patens</name>
    <name type="common">Spreading-leaved earth moss</name>
    <name type="synonym">Physcomitrella patens</name>
    <dbReference type="NCBI Taxonomy" id="3218"/>
    <lineage>
        <taxon>Eukaryota</taxon>
        <taxon>Viridiplantae</taxon>
        <taxon>Streptophyta</taxon>
        <taxon>Embryophyta</taxon>
        <taxon>Bryophyta</taxon>
        <taxon>Bryophytina</taxon>
        <taxon>Bryopsida</taxon>
        <taxon>Funariidae</taxon>
        <taxon>Funariales</taxon>
        <taxon>Funariaceae</taxon>
        <taxon>Physcomitrium</taxon>
    </lineage>
</organism>